<keyword evidence="1" id="KW-0812">Transmembrane</keyword>
<evidence type="ECO:0008006" key="4">
    <source>
        <dbReference type="Google" id="ProtNLM"/>
    </source>
</evidence>
<keyword evidence="1" id="KW-0472">Membrane</keyword>
<dbReference type="OrthoDB" id="9800130at2"/>
<proteinExistence type="predicted"/>
<evidence type="ECO:0000313" key="2">
    <source>
        <dbReference type="EMBL" id="CAN90498.1"/>
    </source>
</evidence>
<keyword evidence="3" id="KW-1185">Reference proteome</keyword>
<feature type="transmembrane region" description="Helical" evidence="1">
    <location>
        <begin position="77"/>
        <end position="95"/>
    </location>
</feature>
<protein>
    <recommendedName>
        <fullName evidence="4">Transmembrane protein (PGPGW)</fullName>
    </recommendedName>
</protein>
<accession>A9GQU4</accession>
<name>A9GQU4_SORC5</name>
<sequence length="161" mass="16973">MLPASSMTDSARATLAFVEAHREQLAIGVGVCVASFIAGMALVAVVLVRLPEDYLERQEEAPFLEGRPAWVRMAARAGKNLLGVMAIALGILLSLPGVPGPGALVILIGVMLLDVPGKRRLERRLLGAPRVRAVADRVRARFGRPPLRVQAGARGSSPGAP</sequence>
<dbReference type="KEGG" id="scl:sce0341"/>
<organism evidence="2 3">
    <name type="scientific">Sorangium cellulosum (strain So ce56)</name>
    <name type="common">Polyangium cellulosum (strain So ce56)</name>
    <dbReference type="NCBI Taxonomy" id="448385"/>
    <lineage>
        <taxon>Bacteria</taxon>
        <taxon>Pseudomonadati</taxon>
        <taxon>Myxococcota</taxon>
        <taxon>Polyangia</taxon>
        <taxon>Polyangiales</taxon>
        <taxon>Polyangiaceae</taxon>
        <taxon>Sorangium</taxon>
    </lineage>
</organism>
<gene>
    <name evidence="2" type="ordered locus">sce0341</name>
</gene>
<dbReference type="AlphaFoldDB" id="A9GQU4"/>
<dbReference type="BioCyc" id="SCEL448385:SCE_RS01785-MONOMER"/>
<evidence type="ECO:0000256" key="1">
    <source>
        <dbReference type="SAM" id="Phobius"/>
    </source>
</evidence>
<keyword evidence="1" id="KW-1133">Transmembrane helix</keyword>
<feature type="transmembrane region" description="Helical" evidence="1">
    <location>
        <begin position="25"/>
        <end position="48"/>
    </location>
</feature>
<dbReference type="STRING" id="448385.sce0341"/>
<dbReference type="eggNOG" id="ENOG5032ZM7">
    <property type="taxonomic scope" value="Bacteria"/>
</dbReference>
<dbReference type="Proteomes" id="UP000002139">
    <property type="component" value="Chromosome"/>
</dbReference>
<reference evidence="2 3" key="1">
    <citation type="journal article" date="2007" name="Nat. Biotechnol.">
        <title>Complete genome sequence of the myxobacterium Sorangium cellulosum.</title>
        <authorList>
            <person name="Schneiker S."/>
            <person name="Perlova O."/>
            <person name="Kaiser O."/>
            <person name="Gerth K."/>
            <person name="Alici A."/>
            <person name="Altmeyer M.O."/>
            <person name="Bartels D."/>
            <person name="Bekel T."/>
            <person name="Beyer S."/>
            <person name="Bode E."/>
            <person name="Bode H.B."/>
            <person name="Bolten C.J."/>
            <person name="Choudhuri J.V."/>
            <person name="Doss S."/>
            <person name="Elnakady Y.A."/>
            <person name="Frank B."/>
            <person name="Gaigalat L."/>
            <person name="Goesmann A."/>
            <person name="Groeger C."/>
            <person name="Gross F."/>
            <person name="Jelsbak L."/>
            <person name="Jelsbak L."/>
            <person name="Kalinowski J."/>
            <person name="Kegler C."/>
            <person name="Knauber T."/>
            <person name="Konietzny S."/>
            <person name="Kopp M."/>
            <person name="Krause L."/>
            <person name="Krug D."/>
            <person name="Linke B."/>
            <person name="Mahmud T."/>
            <person name="Martinez-Arias R."/>
            <person name="McHardy A.C."/>
            <person name="Merai M."/>
            <person name="Meyer F."/>
            <person name="Mormann S."/>
            <person name="Munoz-Dorado J."/>
            <person name="Perez J."/>
            <person name="Pradella S."/>
            <person name="Rachid S."/>
            <person name="Raddatz G."/>
            <person name="Rosenau F."/>
            <person name="Rueckert C."/>
            <person name="Sasse F."/>
            <person name="Scharfe M."/>
            <person name="Schuster S.C."/>
            <person name="Suen G."/>
            <person name="Treuner-Lange A."/>
            <person name="Velicer G.J."/>
            <person name="Vorholter F.-J."/>
            <person name="Weissman K.J."/>
            <person name="Welch R.D."/>
            <person name="Wenzel S.C."/>
            <person name="Whitworth D.E."/>
            <person name="Wilhelm S."/>
            <person name="Wittmann C."/>
            <person name="Bloecker H."/>
            <person name="Puehler A."/>
            <person name="Mueller R."/>
        </authorList>
    </citation>
    <scope>NUCLEOTIDE SEQUENCE [LARGE SCALE GENOMIC DNA]</scope>
    <source>
        <strain evidence="3">So ce56</strain>
    </source>
</reference>
<evidence type="ECO:0000313" key="3">
    <source>
        <dbReference type="Proteomes" id="UP000002139"/>
    </source>
</evidence>
<dbReference type="HOGENOM" id="CLU_137192_0_0_7"/>
<dbReference type="EMBL" id="AM746676">
    <property type="protein sequence ID" value="CAN90498.1"/>
    <property type="molecule type" value="Genomic_DNA"/>
</dbReference>